<evidence type="ECO:0000313" key="1">
    <source>
        <dbReference type="EMBL" id="KAJ8551648.1"/>
    </source>
</evidence>
<evidence type="ECO:0000313" key="2">
    <source>
        <dbReference type="Proteomes" id="UP001152561"/>
    </source>
</evidence>
<dbReference type="AlphaFoldDB" id="A0A9Q1RBG5"/>
<proteinExistence type="predicted"/>
<accession>A0A9Q1RBG5</accession>
<protein>
    <submittedName>
        <fullName evidence="1">Uncharacterized protein</fullName>
    </submittedName>
</protein>
<dbReference type="Proteomes" id="UP001152561">
    <property type="component" value="Unassembled WGS sequence"/>
</dbReference>
<sequence length="110" mass="12877">MEGFFWEHSSTLADQRTRTRNLEQQYPNREHSVNFYTRKTLFDLIYNFRHCKFISFFYNIPTRILSIIISADGLSKTVFLPPKIGVRSAYTLPFPNPTCGITPVRLALDK</sequence>
<gene>
    <name evidence="1" type="ORF">K7X08_021663</name>
</gene>
<comment type="caution">
    <text evidence="1">The sequence shown here is derived from an EMBL/GenBank/DDBJ whole genome shotgun (WGS) entry which is preliminary data.</text>
</comment>
<organism evidence="1 2">
    <name type="scientific">Anisodus acutangulus</name>
    <dbReference type="NCBI Taxonomy" id="402998"/>
    <lineage>
        <taxon>Eukaryota</taxon>
        <taxon>Viridiplantae</taxon>
        <taxon>Streptophyta</taxon>
        <taxon>Embryophyta</taxon>
        <taxon>Tracheophyta</taxon>
        <taxon>Spermatophyta</taxon>
        <taxon>Magnoliopsida</taxon>
        <taxon>eudicotyledons</taxon>
        <taxon>Gunneridae</taxon>
        <taxon>Pentapetalae</taxon>
        <taxon>asterids</taxon>
        <taxon>lamiids</taxon>
        <taxon>Solanales</taxon>
        <taxon>Solanaceae</taxon>
        <taxon>Solanoideae</taxon>
        <taxon>Hyoscyameae</taxon>
        <taxon>Anisodus</taxon>
    </lineage>
</organism>
<dbReference type="EMBL" id="JAJAGQ010000010">
    <property type="protein sequence ID" value="KAJ8551648.1"/>
    <property type="molecule type" value="Genomic_DNA"/>
</dbReference>
<keyword evidence="2" id="KW-1185">Reference proteome</keyword>
<name>A0A9Q1RBG5_9SOLA</name>
<reference evidence="2" key="1">
    <citation type="journal article" date="2023" name="Proc. Natl. Acad. Sci. U.S.A.">
        <title>Genomic and structural basis for evolution of tropane alkaloid biosynthesis.</title>
        <authorList>
            <person name="Wanga Y.-J."/>
            <person name="Taina T."/>
            <person name="Yua J.-Y."/>
            <person name="Lia J."/>
            <person name="Xua B."/>
            <person name="Chenc J."/>
            <person name="D'Auriad J.C."/>
            <person name="Huanga J.-P."/>
            <person name="Huanga S.-X."/>
        </authorList>
    </citation>
    <scope>NUCLEOTIDE SEQUENCE [LARGE SCALE GENOMIC DNA]</scope>
    <source>
        <strain evidence="2">cv. KIB-2019</strain>
    </source>
</reference>